<accession>A0A545TGB9</accession>
<evidence type="ECO:0000313" key="8">
    <source>
        <dbReference type="EMBL" id="TQV76255.1"/>
    </source>
</evidence>
<name>A0A545TGB9_9PROT</name>
<feature type="domain" description="O-antigen ligase-related" evidence="6">
    <location>
        <begin position="201"/>
        <end position="338"/>
    </location>
</feature>
<dbReference type="Pfam" id="PF04932">
    <property type="entry name" value="Wzy_C"/>
    <property type="match status" value="1"/>
</dbReference>
<feature type="transmembrane region" description="Helical" evidence="5">
    <location>
        <begin position="128"/>
        <end position="150"/>
    </location>
</feature>
<keyword evidence="3 5" id="KW-1133">Transmembrane helix</keyword>
<feature type="transmembrane region" description="Helical" evidence="5">
    <location>
        <begin position="236"/>
        <end position="253"/>
    </location>
</feature>
<evidence type="ECO:0000256" key="3">
    <source>
        <dbReference type="ARBA" id="ARBA00022989"/>
    </source>
</evidence>
<dbReference type="PANTHER" id="PTHR37422">
    <property type="entry name" value="TEICHURONIC ACID BIOSYNTHESIS PROTEIN TUAE"/>
    <property type="match status" value="1"/>
</dbReference>
<feature type="transmembrane region" description="Helical" evidence="5">
    <location>
        <begin position="6"/>
        <end position="31"/>
    </location>
</feature>
<dbReference type="InterPro" id="IPR007016">
    <property type="entry name" value="O-antigen_ligase-rel_domated"/>
</dbReference>
<evidence type="ECO:0000256" key="4">
    <source>
        <dbReference type="ARBA" id="ARBA00023136"/>
    </source>
</evidence>
<evidence type="ECO:0000256" key="5">
    <source>
        <dbReference type="SAM" id="Phobius"/>
    </source>
</evidence>
<comment type="caution">
    <text evidence="8">The sequence shown here is derived from an EMBL/GenBank/DDBJ whole genome shotgun (WGS) entry which is preliminary data.</text>
</comment>
<gene>
    <name evidence="8" type="ORF">FKG95_21730</name>
</gene>
<feature type="transmembrane region" description="Helical" evidence="5">
    <location>
        <begin position="43"/>
        <end position="63"/>
    </location>
</feature>
<keyword evidence="9" id="KW-1185">Reference proteome</keyword>
<dbReference type="OrthoDB" id="9772644at2"/>
<feature type="transmembrane region" description="Helical" evidence="5">
    <location>
        <begin position="331"/>
        <end position="349"/>
    </location>
</feature>
<dbReference type="Proteomes" id="UP000315252">
    <property type="component" value="Unassembled WGS sequence"/>
</dbReference>
<reference evidence="8 9" key="1">
    <citation type="submission" date="2019-06" db="EMBL/GenBank/DDBJ databases">
        <title>Whole genome sequence for Rhodospirillaceae sp. R148.</title>
        <authorList>
            <person name="Wang G."/>
        </authorList>
    </citation>
    <scope>NUCLEOTIDE SEQUENCE [LARGE SCALE GENOMIC DNA]</scope>
    <source>
        <strain evidence="8 9">R148</strain>
    </source>
</reference>
<feature type="domain" description="DUF5935" evidence="7">
    <location>
        <begin position="1"/>
        <end position="186"/>
    </location>
</feature>
<dbReference type="PANTHER" id="PTHR37422:SF13">
    <property type="entry name" value="LIPOPOLYSACCHARIDE BIOSYNTHESIS PROTEIN PA4999-RELATED"/>
    <property type="match status" value="1"/>
</dbReference>
<dbReference type="InterPro" id="IPR051533">
    <property type="entry name" value="WaaL-like"/>
</dbReference>
<dbReference type="GO" id="GO:0016874">
    <property type="term" value="F:ligase activity"/>
    <property type="evidence" value="ECO:0007669"/>
    <property type="project" value="UniProtKB-KW"/>
</dbReference>
<dbReference type="InterPro" id="IPR045979">
    <property type="entry name" value="DUF5935"/>
</dbReference>
<dbReference type="RefSeq" id="WP_142898518.1">
    <property type="nucleotide sequence ID" value="NZ_ML660059.1"/>
</dbReference>
<proteinExistence type="predicted"/>
<evidence type="ECO:0000259" key="6">
    <source>
        <dbReference type="Pfam" id="PF04932"/>
    </source>
</evidence>
<dbReference type="InterPro" id="IPR017528">
    <property type="entry name" value="CHP03097O-antigen_lig-rel"/>
</dbReference>
<protein>
    <submittedName>
        <fullName evidence="8">Putative O-glycosylation ligase, exosortase A system-associated</fullName>
    </submittedName>
</protein>
<feature type="transmembrane region" description="Helical" evidence="5">
    <location>
        <begin position="106"/>
        <end position="122"/>
    </location>
</feature>
<evidence type="ECO:0000256" key="1">
    <source>
        <dbReference type="ARBA" id="ARBA00004141"/>
    </source>
</evidence>
<keyword evidence="8" id="KW-0436">Ligase</keyword>
<dbReference type="EMBL" id="VHSH01000008">
    <property type="protein sequence ID" value="TQV76255.1"/>
    <property type="molecule type" value="Genomic_DNA"/>
</dbReference>
<evidence type="ECO:0000259" key="7">
    <source>
        <dbReference type="Pfam" id="PF19358"/>
    </source>
</evidence>
<keyword evidence="2 5" id="KW-0812">Transmembrane</keyword>
<evidence type="ECO:0000256" key="2">
    <source>
        <dbReference type="ARBA" id="ARBA00022692"/>
    </source>
</evidence>
<feature type="transmembrane region" description="Helical" evidence="5">
    <location>
        <begin position="207"/>
        <end position="229"/>
    </location>
</feature>
<dbReference type="AlphaFoldDB" id="A0A545TGB9"/>
<keyword evidence="4 5" id="KW-0472">Membrane</keyword>
<sequence length="446" mass="50584">MRDLFITLNILASFPVILMRPYIGITMWCWLSYMNPHRLTWGFAYYLPFALAVALLTMIGTVLSKEPKRLPVNGISVLVVMIAFWVSLTTLFAIMPDYAAEKWDRTIKILAMTFMTMVLVTNRERLQALIWIIVLSLGYYGVKGGIFAIVTAGNYRVWGPQNSFIADNNQLAFSLLVVLPLIRYLQVTTENIWVRRALGCSLLLTGLAVFASYSRGAFLAATVVALMLLLKARRKFLISLGLVVVLAVGASFAPQQWIERMSTIERYDEDGSASGRFDAWKFGYEVAKANPIFGGGFLVQFDHELFMEYVPEAYKPRAFHSIYFEVLGEHGFIGFTLFGMLGLTAAYYCRWIRVRTKYRPELKWAHELSNMMFLSFVAYGVGGAFLNMAFYDLLYHLLTIIMVAKILVQQNLNETLQAKMRPPLTSGAPVPLPAYQTRNDFLVSNR</sequence>
<evidence type="ECO:0000313" key="9">
    <source>
        <dbReference type="Proteomes" id="UP000315252"/>
    </source>
</evidence>
<organism evidence="8 9">
    <name type="scientific">Denitrobaculum tricleocarpae</name>
    <dbReference type="NCBI Taxonomy" id="2591009"/>
    <lineage>
        <taxon>Bacteria</taxon>
        <taxon>Pseudomonadati</taxon>
        <taxon>Pseudomonadota</taxon>
        <taxon>Alphaproteobacteria</taxon>
        <taxon>Rhodospirillales</taxon>
        <taxon>Rhodospirillaceae</taxon>
        <taxon>Denitrobaculum</taxon>
    </lineage>
</organism>
<dbReference type="GO" id="GO:0016020">
    <property type="term" value="C:membrane"/>
    <property type="evidence" value="ECO:0007669"/>
    <property type="project" value="UniProtKB-SubCell"/>
</dbReference>
<feature type="transmembrane region" description="Helical" evidence="5">
    <location>
        <begin position="370"/>
        <end position="387"/>
    </location>
</feature>
<dbReference type="NCBIfam" id="TIGR03097">
    <property type="entry name" value="PEP_O_lig_1"/>
    <property type="match status" value="1"/>
</dbReference>
<dbReference type="Pfam" id="PF19358">
    <property type="entry name" value="DUF5935"/>
    <property type="match status" value="1"/>
</dbReference>
<feature type="transmembrane region" description="Helical" evidence="5">
    <location>
        <begin position="75"/>
        <end position="94"/>
    </location>
</feature>
<comment type="subcellular location">
    <subcellularLocation>
        <location evidence="1">Membrane</location>
        <topology evidence="1">Multi-pass membrane protein</topology>
    </subcellularLocation>
</comment>